<dbReference type="InterPro" id="IPR036397">
    <property type="entry name" value="RNaseH_sf"/>
</dbReference>
<dbReference type="Gene3D" id="3.30.420.10">
    <property type="entry name" value="Ribonuclease H-like superfamily/Ribonuclease H"/>
    <property type="match status" value="1"/>
</dbReference>
<accession>A0A7C8NN18</accession>
<reference evidence="2 3" key="1">
    <citation type="submission" date="2019-06" db="EMBL/GenBank/DDBJ databases">
        <authorList>
            <person name="Palmer J.M."/>
        </authorList>
    </citation>
    <scope>NUCLEOTIDE SEQUENCE [LARGE SCALE GENOMIC DNA]</scope>
    <source>
        <strain evidence="2 3">TWF703</strain>
    </source>
</reference>
<dbReference type="GO" id="GO:0003676">
    <property type="term" value="F:nucleic acid binding"/>
    <property type="evidence" value="ECO:0007669"/>
    <property type="project" value="InterPro"/>
</dbReference>
<protein>
    <recommendedName>
        <fullName evidence="1">Gfd2/YDR514C-like C-terminal domain-containing protein</fullName>
    </recommendedName>
</protein>
<dbReference type="SUPFAM" id="SSF53098">
    <property type="entry name" value="Ribonuclease H-like"/>
    <property type="match status" value="1"/>
</dbReference>
<dbReference type="PANTHER" id="PTHR28083:SF1">
    <property type="entry name" value="GOOD FOR FULL DBP5 ACTIVITY PROTEIN 2"/>
    <property type="match status" value="1"/>
</dbReference>
<feature type="domain" description="Gfd2/YDR514C-like C-terminal" evidence="1">
    <location>
        <begin position="16"/>
        <end position="189"/>
    </location>
</feature>
<name>A0A7C8NN18_ORBOL</name>
<dbReference type="Pfam" id="PF21762">
    <property type="entry name" value="DEDDh_C"/>
    <property type="match status" value="1"/>
</dbReference>
<proteinExistence type="predicted"/>
<evidence type="ECO:0000313" key="2">
    <source>
        <dbReference type="EMBL" id="KAF3121243.1"/>
    </source>
</evidence>
<sequence length="202" mass="22827">MLRSAVEIFNGEGDCTFFSIDIESWERNHGIVTEVGLTKYTPSTKVDQGGTIGEKISDHIIIKEHRRYKNGNYVADASGNFEFGNSRLVPLAETKEAIVAFMCTPEKYQRILIGHDINADIEYLRKLGYDDELKDFSMIFDTAEIWKAFADTFDGIGLSRLCSELDISAWNLHNAGNDARYTMEAFVKMISRTANGEGRFSR</sequence>
<evidence type="ECO:0000259" key="1">
    <source>
        <dbReference type="Pfam" id="PF21762"/>
    </source>
</evidence>
<dbReference type="InterPro" id="IPR048519">
    <property type="entry name" value="Gfd2/YDR514C-like_C"/>
</dbReference>
<evidence type="ECO:0000313" key="3">
    <source>
        <dbReference type="Proteomes" id="UP000480548"/>
    </source>
</evidence>
<dbReference type="PANTHER" id="PTHR28083">
    <property type="entry name" value="GOOD FOR FULL DBP5 ACTIVITY PROTEIN 2"/>
    <property type="match status" value="1"/>
</dbReference>
<dbReference type="InterPro" id="IPR040151">
    <property type="entry name" value="Gfd2/YDR514C-like"/>
</dbReference>
<organism evidence="2 3">
    <name type="scientific">Orbilia oligospora</name>
    <name type="common">Nematode-trapping fungus</name>
    <name type="synonym">Arthrobotrys oligospora</name>
    <dbReference type="NCBI Taxonomy" id="2813651"/>
    <lineage>
        <taxon>Eukaryota</taxon>
        <taxon>Fungi</taxon>
        <taxon>Dikarya</taxon>
        <taxon>Ascomycota</taxon>
        <taxon>Pezizomycotina</taxon>
        <taxon>Orbiliomycetes</taxon>
        <taxon>Orbiliales</taxon>
        <taxon>Orbiliaceae</taxon>
        <taxon>Orbilia</taxon>
    </lineage>
</organism>
<gene>
    <name evidence="2" type="ORF">TWF703_002002</name>
</gene>
<comment type="caution">
    <text evidence="2">The sequence shown here is derived from an EMBL/GenBank/DDBJ whole genome shotgun (WGS) entry which is preliminary data.</text>
</comment>
<dbReference type="GO" id="GO:0005634">
    <property type="term" value="C:nucleus"/>
    <property type="evidence" value="ECO:0007669"/>
    <property type="project" value="TreeGrafter"/>
</dbReference>
<dbReference type="InterPro" id="IPR012337">
    <property type="entry name" value="RNaseH-like_sf"/>
</dbReference>
<dbReference type="AlphaFoldDB" id="A0A7C8NN18"/>
<dbReference type="Proteomes" id="UP000480548">
    <property type="component" value="Unassembled WGS sequence"/>
</dbReference>
<dbReference type="EMBL" id="WIQZ01000137">
    <property type="protein sequence ID" value="KAF3121243.1"/>
    <property type="molecule type" value="Genomic_DNA"/>
</dbReference>